<gene>
    <name evidence="2" type="ORF">RhiirC2_787553</name>
</gene>
<evidence type="ECO:0000313" key="2">
    <source>
        <dbReference type="EMBL" id="PKK64391.1"/>
    </source>
</evidence>
<evidence type="ECO:0000256" key="1">
    <source>
        <dbReference type="SAM" id="MobiDB-lite"/>
    </source>
</evidence>
<comment type="caution">
    <text evidence="2">The sequence shown here is derived from an EMBL/GenBank/DDBJ whole genome shotgun (WGS) entry which is preliminary data.</text>
</comment>
<evidence type="ECO:0000313" key="3">
    <source>
        <dbReference type="Proteomes" id="UP000233469"/>
    </source>
</evidence>
<dbReference type="Proteomes" id="UP000233469">
    <property type="component" value="Unassembled WGS sequence"/>
</dbReference>
<feature type="region of interest" description="Disordered" evidence="1">
    <location>
        <begin position="66"/>
        <end position="108"/>
    </location>
</feature>
<accession>A0A2N1MRW2</accession>
<dbReference type="EMBL" id="LLXL01001450">
    <property type="protein sequence ID" value="PKK64391.1"/>
    <property type="molecule type" value="Genomic_DNA"/>
</dbReference>
<reference evidence="2 3" key="2">
    <citation type="submission" date="2017-10" db="EMBL/GenBank/DDBJ databases">
        <title>Extensive intraspecific genome diversity in a model arbuscular mycorrhizal fungus.</title>
        <authorList>
            <person name="Chen E.C.H."/>
            <person name="Morin E."/>
            <person name="Baudet D."/>
            <person name="Noel J."/>
            <person name="Ndikumana S."/>
            <person name="Charron P."/>
            <person name="St-Onge C."/>
            <person name="Giorgi J."/>
            <person name="Grigoriev I.V."/>
            <person name="Roux C."/>
            <person name="Martin F.M."/>
            <person name="Corradi N."/>
        </authorList>
    </citation>
    <scope>NUCLEOTIDE SEQUENCE [LARGE SCALE GENOMIC DNA]</scope>
    <source>
        <strain evidence="2 3">C2</strain>
    </source>
</reference>
<dbReference type="VEuPathDB" id="FungiDB:RhiirA1_474389"/>
<reference evidence="2 3" key="1">
    <citation type="submission" date="2016-04" db="EMBL/GenBank/DDBJ databases">
        <title>Genome analyses suggest a sexual origin of heterokaryosis in a supposedly ancient asexual fungus.</title>
        <authorList>
            <person name="Ropars J."/>
            <person name="Sedzielewska K."/>
            <person name="Noel J."/>
            <person name="Charron P."/>
            <person name="Farinelli L."/>
            <person name="Marton T."/>
            <person name="Kruger M."/>
            <person name="Pelin A."/>
            <person name="Brachmann A."/>
            <person name="Corradi N."/>
        </authorList>
    </citation>
    <scope>NUCLEOTIDE SEQUENCE [LARGE SCALE GENOMIC DNA]</scope>
    <source>
        <strain evidence="2 3">C2</strain>
    </source>
</reference>
<dbReference type="VEuPathDB" id="FungiDB:RhiirFUN_019029"/>
<protein>
    <submittedName>
        <fullName evidence="2">Uncharacterized protein</fullName>
    </submittedName>
</protein>
<sequence length="108" mass="12663">MEFIALNHGNFHLANTDIRECIIFTEFLRKTRRNNGNIRIKIFYREEELENFDKLNKTFNERINQLNVNESTKGPSDDKALELENDNLNENKKRVVTSQGGRDDSECA</sequence>
<proteinExistence type="predicted"/>
<dbReference type="AlphaFoldDB" id="A0A2N1MRW2"/>
<organism evidence="2 3">
    <name type="scientific">Rhizophagus irregularis</name>
    <dbReference type="NCBI Taxonomy" id="588596"/>
    <lineage>
        <taxon>Eukaryota</taxon>
        <taxon>Fungi</taxon>
        <taxon>Fungi incertae sedis</taxon>
        <taxon>Mucoromycota</taxon>
        <taxon>Glomeromycotina</taxon>
        <taxon>Glomeromycetes</taxon>
        <taxon>Glomerales</taxon>
        <taxon>Glomeraceae</taxon>
        <taxon>Rhizophagus</taxon>
    </lineage>
</organism>
<name>A0A2N1MRW2_9GLOM</name>